<dbReference type="InParanoid" id="A0A1S0TZ25"/>
<accession>A0A1S0TZ25</accession>
<sequence length="99" mass="11314">MVPLDITALIQPYRNDGERRKNTHMNTKTAAHTHLHVQKEGATEAKTERTLNMSLETKADIRINHPKPMCFFLRGVNALALDVCIEHLLHSLLTEYLLL</sequence>
<proteinExistence type="predicted"/>
<evidence type="ECO:0000313" key="1">
    <source>
        <dbReference type="EMBL" id="EFO22594.1"/>
    </source>
</evidence>
<name>A0A1S0TZ25_LOALO</name>
<dbReference type="AlphaFoldDB" id="A0A1S0TZ25"/>
<gene>
    <name evidence="1" type="ORF">LOAG_05891</name>
</gene>
<dbReference type="EMBL" id="JH712485">
    <property type="protein sequence ID" value="EFO22594.1"/>
    <property type="molecule type" value="Genomic_DNA"/>
</dbReference>
<reference evidence="1" key="1">
    <citation type="submission" date="2012-04" db="EMBL/GenBank/DDBJ databases">
        <title>The Genome Sequence of Loa loa.</title>
        <authorList>
            <consortium name="The Broad Institute Genome Sequencing Platform"/>
            <consortium name="Broad Institute Genome Sequencing Center for Infectious Disease"/>
            <person name="Nutman T.B."/>
            <person name="Fink D.L."/>
            <person name="Russ C."/>
            <person name="Young S."/>
            <person name="Zeng Q."/>
            <person name="Gargeya S."/>
            <person name="Alvarado L."/>
            <person name="Berlin A."/>
            <person name="Chapman S.B."/>
            <person name="Chen Z."/>
            <person name="Freedman E."/>
            <person name="Gellesch M."/>
            <person name="Goldberg J."/>
            <person name="Griggs A."/>
            <person name="Gujja S."/>
            <person name="Heilman E.R."/>
            <person name="Heiman D."/>
            <person name="Howarth C."/>
            <person name="Mehta T."/>
            <person name="Neiman D."/>
            <person name="Pearson M."/>
            <person name="Roberts A."/>
            <person name="Saif S."/>
            <person name="Shea T."/>
            <person name="Shenoy N."/>
            <person name="Sisk P."/>
            <person name="Stolte C."/>
            <person name="Sykes S."/>
            <person name="White J."/>
            <person name="Yandava C."/>
            <person name="Haas B."/>
            <person name="Henn M.R."/>
            <person name="Nusbaum C."/>
            <person name="Birren B."/>
        </authorList>
    </citation>
    <scope>NUCLEOTIDE SEQUENCE [LARGE SCALE GENOMIC DNA]</scope>
</reference>
<dbReference type="KEGG" id="loa:LOAG_05891"/>
<dbReference type="GeneID" id="9943301"/>
<protein>
    <submittedName>
        <fullName evidence="1">Uncharacterized protein</fullName>
    </submittedName>
</protein>
<organism evidence="1">
    <name type="scientific">Loa loa</name>
    <name type="common">Eye worm</name>
    <name type="synonym">Filaria loa</name>
    <dbReference type="NCBI Taxonomy" id="7209"/>
    <lineage>
        <taxon>Eukaryota</taxon>
        <taxon>Metazoa</taxon>
        <taxon>Ecdysozoa</taxon>
        <taxon>Nematoda</taxon>
        <taxon>Chromadorea</taxon>
        <taxon>Rhabditida</taxon>
        <taxon>Spirurina</taxon>
        <taxon>Spiruromorpha</taxon>
        <taxon>Filarioidea</taxon>
        <taxon>Onchocercidae</taxon>
        <taxon>Loa</taxon>
    </lineage>
</organism>
<dbReference type="RefSeq" id="XP_003141476.1">
    <property type="nucleotide sequence ID" value="XM_003141428.1"/>
</dbReference>
<dbReference type="CTD" id="9943301"/>